<reference evidence="4" key="1">
    <citation type="submission" date="2022-04" db="EMBL/GenBank/DDBJ databases">
        <title>Whole genome sequence of Sphaerotilus sp. FB-5.</title>
        <authorList>
            <person name="Takeda M."/>
            <person name="Narihara S."/>
            <person name="Akimoto M."/>
            <person name="Akimoto R."/>
            <person name="Nishiyashiki S."/>
            <person name="Murakami T."/>
        </authorList>
    </citation>
    <scope>NUCLEOTIDE SEQUENCE</scope>
    <source>
        <strain evidence="4">FB-5</strain>
    </source>
</reference>
<evidence type="ECO:0000256" key="2">
    <source>
        <dbReference type="PROSITE-ProRule" id="PRU00169"/>
    </source>
</evidence>
<dbReference type="SUPFAM" id="SSF52172">
    <property type="entry name" value="CheY-like"/>
    <property type="match status" value="1"/>
</dbReference>
<dbReference type="InterPro" id="IPR001789">
    <property type="entry name" value="Sig_transdc_resp-reg_receiver"/>
</dbReference>
<dbReference type="InterPro" id="IPR011006">
    <property type="entry name" value="CheY-like_superfamily"/>
</dbReference>
<dbReference type="InterPro" id="IPR050595">
    <property type="entry name" value="Bact_response_regulator"/>
</dbReference>
<dbReference type="Gene3D" id="3.40.50.2300">
    <property type="match status" value="1"/>
</dbReference>
<dbReference type="EMBL" id="AP025730">
    <property type="protein sequence ID" value="BDI03717.1"/>
    <property type="molecule type" value="Genomic_DNA"/>
</dbReference>
<dbReference type="PANTHER" id="PTHR44591:SF3">
    <property type="entry name" value="RESPONSE REGULATORY DOMAIN-CONTAINING PROTEIN"/>
    <property type="match status" value="1"/>
</dbReference>
<proteinExistence type="predicted"/>
<keyword evidence="5" id="KW-1185">Reference proteome</keyword>
<sequence>MKRILIVDDQPDIRELVRMTLEIDGHEVHEAEDGASALQAVRRLAPELVLLDVMMPGGMDGLAVCRALRSDPARRRTRIVMLSARGQKTDIEAGRAAGADAYLAKPFSPRQVLDVVSRML</sequence>
<dbReference type="PROSITE" id="PS50110">
    <property type="entry name" value="RESPONSE_REGULATORY"/>
    <property type="match status" value="1"/>
</dbReference>
<dbReference type="Proteomes" id="UP001057498">
    <property type="component" value="Chromosome"/>
</dbReference>
<evidence type="ECO:0000313" key="4">
    <source>
        <dbReference type="EMBL" id="BDI03717.1"/>
    </source>
</evidence>
<dbReference type="Pfam" id="PF00072">
    <property type="entry name" value="Response_reg"/>
    <property type="match status" value="1"/>
</dbReference>
<organism evidence="4 5">
    <name type="scientific">Sphaerotilus microaerophilus</name>
    <dbReference type="NCBI Taxonomy" id="2914710"/>
    <lineage>
        <taxon>Bacteria</taxon>
        <taxon>Pseudomonadati</taxon>
        <taxon>Pseudomonadota</taxon>
        <taxon>Betaproteobacteria</taxon>
        <taxon>Burkholderiales</taxon>
        <taxon>Sphaerotilaceae</taxon>
        <taxon>Sphaerotilus</taxon>
    </lineage>
</organism>
<dbReference type="PANTHER" id="PTHR44591">
    <property type="entry name" value="STRESS RESPONSE REGULATOR PROTEIN 1"/>
    <property type="match status" value="1"/>
</dbReference>
<keyword evidence="1 2" id="KW-0597">Phosphoprotein</keyword>
<evidence type="ECO:0000313" key="5">
    <source>
        <dbReference type="Proteomes" id="UP001057498"/>
    </source>
</evidence>
<dbReference type="RefSeq" id="WP_251971977.1">
    <property type="nucleotide sequence ID" value="NZ_AP025730.1"/>
</dbReference>
<protein>
    <recommendedName>
        <fullName evidence="3">Response regulatory domain-containing protein</fullName>
    </recommendedName>
</protein>
<accession>A0ABM7YHF6</accession>
<gene>
    <name evidence="4" type="ORF">CATMQ487_06870</name>
</gene>
<dbReference type="SMART" id="SM00448">
    <property type="entry name" value="REC"/>
    <property type="match status" value="1"/>
</dbReference>
<feature type="domain" description="Response regulatory" evidence="3">
    <location>
        <begin position="3"/>
        <end position="120"/>
    </location>
</feature>
<evidence type="ECO:0000259" key="3">
    <source>
        <dbReference type="PROSITE" id="PS50110"/>
    </source>
</evidence>
<name>A0ABM7YHF6_9BURK</name>
<feature type="modified residue" description="4-aspartylphosphate" evidence="2">
    <location>
        <position position="52"/>
    </location>
</feature>
<evidence type="ECO:0000256" key="1">
    <source>
        <dbReference type="ARBA" id="ARBA00022553"/>
    </source>
</evidence>